<feature type="chain" id="PRO_5018114707" evidence="2">
    <location>
        <begin position="20"/>
        <end position="115"/>
    </location>
</feature>
<proteinExistence type="predicted"/>
<protein>
    <submittedName>
        <fullName evidence="3">Uncharacterized protein</fullName>
    </submittedName>
</protein>
<keyword evidence="2" id="KW-0732">Signal</keyword>
<feature type="compositionally biased region" description="Acidic residues" evidence="1">
    <location>
        <begin position="99"/>
        <end position="115"/>
    </location>
</feature>
<feature type="compositionally biased region" description="Acidic residues" evidence="1">
    <location>
        <begin position="80"/>
        <end position="89"/>
    </location>
</feature>
<name>A0A3M7CKU7_HORWE</name>
<evidence type="ECO:0000256" key="1">
    <source>
        <dbReference type="SAM" id="MobiDB-lite"/>
    </source>
</evidence>
<reference evidence="3 4" key="1">
    <citation type="journal article" date="2018" name="BMC Genomics">
        <title>Genomic evidence for intraspecific hybridization in a clonal and extremely halotolerant yeast.</title>
        <authorList>
            <person name="Gostincar C."/>
            <person name="Stajich J.E."/>
            <person name="Zupancic J."/>
            <person name="Zalar P."/>
            <person name="Gunde-Cimerman N."/>
        </authorList>
    </citation>
    <scope>NUCLEOTIDE SEQUENCE [LARGE SCALE GENOMIC DNA]</scope>
    <source>
        <strain evidence="3 4">EXF-2682</strain>
    </source>
</reference>
<organism evidence="3 4">
    <name type="scientific">Hortaea werneckii</name>
    <name type="common">Black yeast</name>
    <name type="synonym">Cladosporium werneckii</name>
    <dbReference type="NCBI Taxonomy" id="91943"/>
    <lineage>
        <taxon>Eukaryota</taxon>
        <taxon>Fungi</taxon>
        <taxon>Dikarya</taxon>
        <taxon>Ascomycota</taxon>
        <taxon>Pezizomycotina</taxon>
        <taxon>Dothideomycetes</taxon>
        <taxon>Dothideomycetidae</taxon>
        <taxon>Mycosphaerellales</taxon>
        <taxon>Teratosphaeriaceae</taxon>
        <taxon>Hortaea</taxon>
    </lineage>
</organism>
<dbReference type="EMBL" id="QWIP01000887">
    <property type="protein sequence ID" value="RMY52705.1"/>
    <property type="molecule type" value="Genomic_DNA"/>
</dbReference>
<accession>A0A3M7CKU7</accession>
<evidence type="ECO:0000313" key="3">
    <source>
        <dbReference type="EMBL" id="RMY52705.1"/>
    </source>
</evidence>
<evidence type="ECO:0000256" key="2">
    <source>
        <dbReference type="SAM" id="SignalP"/>
    </source>
</evidence>
<gene>
    <name evidence="3" type="ORF">D0863_14179</name>
</gene>
<feature type="signal peptide" evidence="2">
    <location>
        <begin position="1"/>
        <end position="19"/>
    </location>
</feature>
<dbReference type="AlphaFoldDB" id="A0A3M7CKU7"/>
<feature type="region of interest" description="Disordered" evidence="1">
    <location>
        <begin position="74"/>
        <end position="115"/>
    </location>
</feature>
<sequence>MRSISIAAFFAVFTAAVTGAQTTEWKWGKMVEGTPGPEVTPTSYENDDASVASATATVAARGLMEQVEMAWQKLTKGGEEAEEDDEGDEHELRMRDIPDDIFDDRDDLIESLDDE</sequence>
<comment type="caution">
    <text evidence="3">The sequence shown here is derived from an EMBL/GenBank/DDBJ whole genome shotgun (WGS) entry which is preliminary data.</text>
</comment>
<dbReference type="Proteomes" id="UP000269276">
    <property type="component" value="Unassembled WGS sequence"/>
</dbReference>
<evidence type="ECO:0000313" key="4">
    <source>
        <dbReference type="Proteomes" id="UP000269276"/>
    </source>
</evidence>